<dbReference type="FunFam" id="3.80.10.10:FF:000925">
    <property type="entry name" value="F-box protein At5g67140"/>
    <property type="match status" value="1"/>
</dbReference>
<feature type="domain" description="F-box" evidence="1">
    <location>
        <begin position="7"/>
        <end position="51"/>
    </location>
</feature>
<dbReference type="EMBL" id="QJKJ01000991">
    <property type="protein sequence ID" value="RDY09685.1"/>
    <property type="molecule type" value="Genomic_DNA"/>
</dbReference>
<dbReference type="Gene3D" id="3.80.10.10">
    <property type="entry name" value="Ribonuclease Inhibitor"/>
    <property type="match status" value="1"/>
</dbReference>
<dbReference type="InterPro" id="IPR032675">
    <property type="entry name" value="LRR_dom_sf"/>
</dbReference>
<evidence type="ECO:0000259" key="2">
    <source>
        <dbReference type="Pfam" id="PF25372"/>
    </source>
</evidence>
<dbReference type="SUPFAM" id="SSF81383">
    <property type="entry name" value="F-box domain"/>
    <property type="match status" value="1"/>
</dbReference>
<gene>
    <name evidence="3" type="ORF">CR513_05908</name>
</gene>
<dbReference type="InterPro" id="IPR057207">
    <property type="entry name" value="FBXL15_LRR"/>
</dbReference>
<accession>A0A371I3S5</accession>
<proteinExistence type="predicted"/>
<dbReference type="GO" id="GO:0031146">
    <property type="term" value="P:SCF-dependent proteasomal ubiquitin-dependent protein catabolic process"/>
    <property type="evidence" value="ECO:0007669"/>
    <property type="project" value="TreeGrafter"/>
</dbReference>
<dbReference type="InterPro" id="IPR036047">
    <property type="entry name" value="F-box-like_dom_sf"/>
</dbReference>
<keyword evidence="4" id="KW-1185">Reference proteome</keyword>
<feature type="domain" description="F-box/LRR-repeat protein 15-like leucin rich repeat" evidence="2">
    <location>
        <begin position="73"/>
        <end position="192"/>
    </location>
</feature>
<reference evidence="3" key="1">
    <citation type="submission" date="2018-05" db="EMBL/GenBank/DDBJ databases">
        <title>Draft genome of Mucuna pruriens seed.</title>
        <authorList>
            <person name="Nnadi N.E."/>
            <person name="Vos R."/>
            <person name="Hasami M.H."/>
            <person name="Devisetty U.K."/>
            <person name="Aguiy J.C."/>
        </authorList>
    </citation>
    <scope>NUCLEOTIDE SEQUENCE [LARGE SCALE GENOMIC DNA]</scope>
    <source>
        <strain evidence="3">JCA_2017</strain>
    </source>
</reference>
<dbReference type="GO" id="GO:0019005">
    <property type="term" value="C:SCF ubiquitin ligase complex"/>
    <property type="evidence" value="ECO:0007669"/>
    <property type="project" value="TreeGrafter"/>
</dbReference>
<dbReference type="STRING" id="157652.A0A371I3S5"/>
<name>A0A371I3S5_MUCPR</name>
<dbReference type="Pfam" id="PF25372">
    <property type="entry name" value="DUF7885"/>
    <property type="match status" value="1"/>
</dbReference>
<dbReference type="InterPro" id="IPR001810">
    <property type="entry name" value="F-box_dom"/>
</dbReference>
<dbReference type="PANTHER" id="PTHR13318">
    <property type="entry name" value="PARTNER OF PAIRED, ISOFORM B-RELATED"/>
    <property type="match status" value="1"/>
</dbReference>
<protein>
    <submittedName>
        <fullName evidence="3">F-box protein</fullName>
    </submittedName>
</protein>
<comment type="caution">
    <text evidence="3">The sequence shown here is derived from an EMBL/GenBank/DDBJ whole genome shotgun (WGS) entry which is preliminary data.</text>
</comment>
<dbReference type="Proteomes" id="UP000257109">
    <property type="component" value="Unassembled WGS sequence"/>
</dbReference>
<sequence>MDLEADIDRLPIDLLANIFVMFSSFTDLAQASGVCKKWKQGVKESLARRHNLSFAGWKMDDDSSARLVCHAYNLTKLDIPRSCWGCQITDAGLLRISFAKCVNNLTSISLWGLTGITDEGVVQLISRTRSLQHLNVGGTFITDDSLYAIARSCPKLETIVLWSCRHVTESGLFVLVDKCLNLKSMNVWGTRVHVDCLKNLASPSDKSLRLDCILFCSCVLKFILPQKLNISKSIPA</sequence>
<evidence type="ECO:0000313" key="3">
    <source>
        <dbReference type="EMBL" id="RDY09685.1"/>
    </source>
</evidence>
<dbReference type="PANTHER" id="PTHR13318:SF95">
    <property type="entry name" value="F-BOX PROTEIN YLR352W"/>
    <property type="match status" value="1"/>
</dbReference>
<evidence type="ECO:0000259" key="1">
    <source>
        <dbReference type="Pfam" id="PF12937"/>
    </source>
</evidence>
<dbReference type="SUPFAM" id="SSF52047">
    <property type="entry name" value="RNI-like"/>
    <property type="match status" value="1"/>
</dbReference>
<dbReference type="OrthoDB" id="550575at2759"/>
<dbReference type="InterPro" id="IPR006553">
    <property type="entry name" value="Leu-rich_rpt_Cys-con_subtyp"/>
</dbReference>
<dbReference type="AlphaFoldDB" id="A0A371I3S5"/>
<evidence type="ECO:0000313" key="4">
    <source>
        <dbReference type="Proteomes" id="UP000257109"/>
    </source>
</evidence>
<dbReference type="Pfam" id="PF12937">
    <property type="entry name" value="F-box-like"/>
    <property type="match status" value="1"/>
</dbReference>
<organism evidence="3 4">
    <name type="scientific">Mucuna pruriens</name>
    <name type="common">Velvet bean</name>
    <name type="synonym">Dolichos pruriens</name>
    <dbReference type="NCBI Taxonomy" id="157652"/>
    <lineage>
        <taxon>Eukaryota</taxon>
        <taxon>Viridiplantae</taxon>
        <taxon>Streptophyta</taxon>
        <taxon>Embryophyta</taxon>
        <taxon>Tracheophyta</taxon>
        <taxon>Spermatophyta</taxon>
        <taxon>Magnoliopsida</taxon>
        <taxon>eudicotyledons</taxon>
        <taxon>Gunneridae</taxon>
        <taxon>Pentapetalae</taxon>
        <taxon>rosids</taxon>
        <taxon>fabids</taxon>
        <taxon>Fabales</taxon>
        <taxon>Fabaceae</taxon>
        <taxon>Papilionoideae</taxon>
        <taxon>50 kb inversion clade</taxon>
        <taxon>NPAAA clade</taxon>
        <taxon>indigoferoid/millettioid clade</taxon>
        <taxon>Phaseoleae</taxon>
        <taxon>Mucuna</taxon>
    </lineage>
</organism>
<dbReference type="SMART" id="SM00367">
    <property type="entry name" value="LRR_CC"/>
    <property type="match status" value="3"/>
</dbReference>